<evidence type="ECO:0008006" key="3">
    <source>
        <dbReference type="Google" id="ProtNLM"/>
    </source>
</evidence>
<accession>A0A068R3U5</accession>
<dbReference type="STRING" id="1354304.XPG1_1941"/>
<protein>
    <recommendedName>
        <fullName evidence="3">Short-chain dehydrogenase/reductase SDR</fullName>
    </recommendedName>
</protein>
<dbReference type="InterPro" id="IPR036291">
    <property type="entry name" value="NAD(P)-bd_dom_sf"/>
</dbReference>
<dbReference type="SUPFAM" id="SSF51735">
    <property type="entry name" value="NAD(P)-binding Rossmann-fold domains"/>
    <property type="match status" value="1"/>
</dbReference>
<name>A0A068R3U5_9GAMM</name>
<reference evidence="1 2" key="1">
    <citation type="submission" date="2013-07" db="EMBL/GenBank/DDBJ databases">
        <authorList>
            <person name="Genoscope - CEA"/>
        </authorList>
    </citation>
    <scope>NUCLEOTIDE SEQUENCE [LARGE SCALE GENOMIC DNA]</scope>
    <source>
        <strain evidence="1 2">G6</strain>
    </source>
</reference>
<evidence type="ECO:0000313" key="1">
    <source>
        <dbReference type="EMBL" id="CDG21596.1"/>
    </source>
</evidence>
<dbReference type="HOGENOM" id="CLU_3159540_0_0_6"/>
<evidence type="ECO:0000313" key="2">
    <source>
        <dbReference type="Proteomes" id="UP000032735"/>
    </source>
</evidence>
<dbReference type="RefSeq" id="WP_157879467.1">
    <property type="nucleotide sequence ID" value="NZ_FO704551.1"/>
</dbReference>
<organism evidence="1 2">
    <name type="scientific">Xenorhabdus poinarii G6</name>
    <dbReference type="NCBI Taxonomy" id="1354304"/>
    <lineage>
        <taxon>Bacteria</taxon>
        <taxon>Pseudomonadati</taxon>
        <taxon>Pseudomonadota</taxon>
        <taxon>Gammaproteobacteria</taxon>
        <taxon>Enterobacterales</taxon>
        <taxon>Morganellaceae</taxon>
        <taxon>Xenorhabdus</taxon>
    </lineage>
</organism>
<dbReference type="KEGG" id="xpo:XPG1_1941"/>
<dbReference type="Proteomes" id="UP000032735">
    <property type="component" value="Chromosome"/>
</dbReference>
<sequence>MSSLAGKVVLITGGHRSTGAAIVADVSDVTQVISAVKQTANVFGRLDI</sequence>
<dbReference type="EMBL" id="FO704551">
    <property type="protein sequence ID" value="CDG21596.1"/>
    <property type="molecule type" value="Genomic_DNA"/>
</dbReference>
<keyword evidence="2" id="KW-1185">Reference proteome</keyword>
<dbReference type="AlphaFoldDB" id="A0A068R3U5"/>
<gene>
    <name evidence="1" type="ORF">XPG1_1941</name>
</gene>
<proteinExistence type="predicted"/>